<dbReference type="Pfam" id="PF10067">
    <property type="entry name" value="DUF2306"/>
    <property type="match status" value="1"/>
</dbReference>
<dbReference type="RefSeq" id="WP_341427883.1">
    <property type="nucleotide sequence ID" value="NZ_JBBUTG010000016.1"/>
</dbReference>
<accession>A0ABU9BU18</accession>
<proteinExistence type="predicted"/>
<dbReference type="Proteomes" id="UP001371218">
    <property type="component" value="Unassembled WGS sequence"/>
</dbReference>
<keyword evidence="1" id="KW-0472">Membrane</keyword>
<name>A0ABU9BU18_9BURK</name>
<keyword evidence="1" id="KW-0812">Transmembrane</keyword>
<dbReference type="EMBL" id="JBBUTG010000016">
    <property type="protein sequence ID" value="MEK8033461.1"/>
    <property type="molecule type" value="Genomic_DNA"/>
</dbReference>
<gene>
    <name evidence="2" type="ORF">AACH06_21790</name>
</gene>
<evidence type="ECO:0000256" key="1">
    <source>
        <dbReference type="SAM" id="Phobius"/>
    </source>
</evidence>
<feature type="transmembrane region" description="Helical" evidence="1">
    <location>
        <begin position="163"/>
        <end position="183"/>
    </location>
</feature>
<keyword evidence="3" id="KW-1185">Reference proteome</keyword>
<feature type="transmembrane region" description="Helical" evidence="1">
    <location>
        <begin position="230"/>
        <end position="254"/>
    </location>
</feature>
<organism evidence="2 3">
    <name type="scientific">Ideonella lacteola</name>
    <dbReference type="NCBI Taxonomy" id="2984193"/>
    <lineage>
        <taxon>Bacteria</taxon>
        <taxon>Pseudomonadati</taxon>
        <taxon>Pseudomonadota</taxon>
        <taxon>Betaproteobacteria</taxon>
        <taxon>Burkholderiales</taxon>
        <taxon>Sphaerotilaceae</taxon>
        <taxon>Ideonella</taxon>
    </lineage>
</organism>
<feature type="transmembrane region" description="Helical" evidence="1">
    <location>
        <begin position="266"/>
        <end position="291"/>
    </location>
</feature>
<evidence type="ECO:0000313" key="2">
    <source>
        <dbReference type="EMBL" id="MEK8033461.1"/>
    </source>
</evidence>
<sequence>MSISHDSAASSATCSASAAALYRPMPSAEHGPMARQAQRALLWSARAWLVVALAGQALFAVYVLAFYGAAAVAGRLDRWNGVLPHGWVPGDAFANSLTALHLVFTVLIIGGGLLQLLPVVRRLAPAVHRWNGRVYIVSALVMATGGLVMMLTRRTVGDAVQHAGLMLNAVLIVVLAVVAWRLAVGRQIERHRRWALRLFLAVSGVWFFRVGLMAWLLANRGPVGFDPQTFQGPFLSFLAFAQYVVPLLVLEGYLRARDHGGPIARIAMSGVLAVATLCTALGVVGAGLVMWGPRIVG</sequence>
<feature type="transmembrane region" description="Helical" evidence="1">
    <location>
        <begin position="132"/>
        <end position="151"/>
    </location>
</feature>
<dbReference type="InterPro" id="IPR018750">
    <property type="entry name" value="DUF2306_membrane"/>
</dbReference>
<evidence type="ECO:0000313" key="3">
    <source>
        <dbReference type="Proteomes" id="UP001371218"/>
    </source>
</evidence>
<feature type="transmembrane region" description="Helical" evidence="1">
    <location>
        <begin position="47"/>
        <end position="73"/>
    </location>
</feature>
<feature type="transmembrane region" description="Helical" evidence="1">
    <location>
        <begin position="93"/>
        <end position="120"/>
    </location>
</feature>
<feature type="transmembrane region" description="Helical" evidence="1">
    <location>
        <begin position="195"/>
        <end position="218"/>
    </location>
</feature>
<reference evidence="2 3" key="1">
    <citation type="submission" date="2024-04" db="EMBL/GenBank/DDBJ databases">
        <title>Novel species of the genus Ideonella isolated from streams.</title>
        <authorList>
            <person name="Lu H."/>
        </authorList>
    </citation>
    <scope>NUCLEOTIDE SEQUENCE [LARGE SCALE GENOMIC DNA]</scope>
    <source>
        <strain evidence="2 3">DXS29W</strain>
    </source>
</reference>
<protein>
    <submittedName>
        <fullName evidence="2">DUF2306 domain-containing protein</fullName>
    </submittedName>
</protein>
<comment type="caution">
    <text evidence="2">The sequence shown here is derived from an EMBL/GenBank/DDBJ whole genome shotgun (WGS) entry which is preliminary data.</text>
</comment>
<keyword evidence="1" id="KW-1133">Transmembrane helix</keyword>